<accession>A0A1F4XN47</accession>
<dbReference type="EMBL" id="MEWS01000002">
    <property type="protein sequence ID" value="OGC83024.1"/>
    <property type="molecule type" value="Genomic_DNA"/>
</dbReference>
<evidence type="ECO:0000259" key="1">
    <source>
        <dbReference type="Pfam" id="PF13529"/>
    </source>
</evidence>
<feature type="domain" description="Peptidase C39-like" evidence="1">
    <location>
        <begin position="41"/>
        <end position="184"/>
    </location>
</feature>
<dbReference type="InterPro" id="IPR039564">
    <property type="entry name" value="Peptidase_C39-like"/>
</dbReference>
<name>A0A1F4XN47_9BACT</name>
<comment type="caution">
    <text evidence="2">The sequence shown here is derived from an EMBL/GenBank/DDBJ whole genome shotgun (WGS) entry which is preliminary data.</text>
</comment>
<sequence length="231" mass="25887">MLAYYLVAIIATSSILMPLAHVESGEKQNAVFEIKNSLLAVPFTAQAPFANWNKQVFQDGCEEASILMAMRWVDGRSLSKAAANRAIIAISEFEWRNYGEFRDLSAADTAQAMRDYFNYQNVMLVQNIRAMDIKRELSKGNLVIVPVNGQKLNNPFYTPPGPPKHMIVVRGYDVAKREFITNDPGTRRGEGLRYAEAVLEAALQDYPTGHHEPITTIKKVMIVVQPRSSLP</sequence>
<proteinExistence type="predicted"/>
<gene>
    <name evidence="2" type="ORF">A2788_02090</name>
</gene>
<dbReference type="AlphaFoldDB" id="A0A1F4XN47"/>
<protein>
    <recommendedName>
        <fullName evidence="1">Peptidase C39-like domain-containing protein</fullName>
    </recommendedName>
</protein>
<reference evidence="2 3" key="1">
    <citation type="journal article" date="2016" name="Nat. Commun.">
        <title>Thousands of microbial genomes shed light on interconnected biogeochemical processes in an aquifer system.</title>
        <authorList>
            <person name="Anantharaman K."/>
            <person name="Brown C.T."/>
            <person name="Hug L.A."/>
            <person name="Sharon I."/>
            <person name="Castelle C.J."/>
            <person name="Probst A.J."/>
            <person name="Thomas B.C."/>
            <person name="Singh A."/>
            <person name="Wilkins M.J."/>
            <person name="Karaoz U."/>
            <person name="Brodie E.L."/>
            <person name="Williams K.H."/>
            <person name="Hubbard S.S."/>
            <person name="Banfield J.F."/>
        </authorList>
    </citation>
    <scope>NUCLEOTIDE SEQUENCE [LARGE SCALE GENOMIC DNA]</scope>
</reference>
<organism evidence="2 3">
    <name type="scientific">Candidatus Abawacabacteria bacterium RIFCSPHIGHO2_01_FULL_46_8</name>
    <dbReference type="NCBI Taxonomy" id="1817815"/>
    <lineage>
        <taxon>Bacteria</taxon>
        <taxon>Candidatus Abawacaibacteriota</taxon>
    </lineage>
</organism>
<dbReference type="Pfam" id="PF13529">
    <property type="entry name" value="Peptidase_C39_2"/>
    <property type="match status" value="1"/>
</dbReference>
<dbReference type="Proteomes" id="UP000177521">
    <property type="component" value="Unassembled WGS sequence"/>
</dbReference>
<evidence type="ECO:0000313" key="2">
    <source>
        <dbReference type="EMBL" id="OGC83024.1"/>
    </source>
</evidence>
<dbReference type="Gene3D" id="3.90.70.10">
    <property type="entry name" value="Cysteine proteinases"/>
    <property type="match status" value="1"/>
</dbReference>
<evidence type="ECO:0000313" key="3">
    <source>
        <dbReference type="Proteomes" id="UP000177521"/>
    </source>
</evidence>